<dbReference type="PROSITE" id="PS00233">
    <property type="entry name" value="CHIT_BIND_RR_1"/>
    <property type="match status" value="1"/>
</dbReference>
<feature type="compositionally biased region" description="Basic and acidic residues" evidence="3">
    <location>
        <begin position="229"/>
        <end position="241"/>
    </location>
</feature>
<sequence>MILKVSAALCCMLAVSYAAIAPGQNAYLPPKEPGYNYNKPQVPFPSGPPRQPPFRPPQQQPYRPPQEPFRPVQPQRPSYPSPPPQQPLRPIPQPPRPQLPPQRPALPVQPRPPAATIPAPYQPVRPTPNQPARPTGPGYIPPAQPQRPSGPGYIPPAQPQRPSFPPQRPSLPTPPPYRPTPARPTPGYIPPQRPAGPPSPTYGPGPARPTPQRPTPPFQGQPSQVDQKFVGENDHLLVPHKPAEPFDFKYAVKDAEGNDYSHNAINNGDRTDGEYRVLLPDGRTQVVKYVADWATGFHAKISYEGNPTYPSQGQNKFPSQGPGPAPGGYPSGRPNVPFQPSGPSQTNQINQQYTPAGGYKY</sequence>
<feature type="compositionally biased region" description="Pro residues" evidence="3">
    <location>
        <begin position="42"/>
        <end position="68"/>
    </location>
</feature>
<evidence type="ECO:0000313" key="6">
    <source>
        <dbReference type="Proteomes" id="UP001154078"/>
    </source>
</evidence>
<dbReference type="PANTHER" id="PTHR12236">
    <property type="entry name" value="STRUCTURAL CONTITUENT OF CUTICLE"/>
    <property type="match status" value="1"/>
</dbReference>
<evidence type="ECO:0000256" key="4">
    <source>
        <dbReference type="SAM" id="SignalP"/>
    </source>
</evidence>
<dbReference type="Pfam" id="PF00379">
    <property type="entry name" value="Chitin_bind_4"/>
    <property type="match status" value="1"/>
</dbReference>
<organism evidence="5 6">
    <name type="scientific">Brassicogethes aeneus</name>
    <name type="common">Rape pollen beetle</name>
    <name type="synonym">Meligethes aeneus</name>
    <dbReference type="NCBI Taxonomy" id="1431903"/>
    <lineage>
        <taxon>Eukaryota</taxon>
        <taxon>Metazoa</taxon>
        <taxon>Ecdysozoa</taxon>
        <taxon>Arthropoda</taxon>
        <taxon>Hexapoda</taxon>
        <taxon>Insecta</taxon>
        <taxon>Pterygota</taxon>
        <taxon>Neoptera</taxon>
        <taxon>Endopterygota</taxon>
        <taxon>Coleoptera</taxon>
        <taxon>Polyphaga</taxon>
        <taxon>Cucujiformia</taxon>
        <taxon>Nitidulidae</taxon>
        <taxon>Meligethinae</taxon>
        <taxon>Brassicogethes</taxon>
    </lineage>
</organism>
<feature type="chain" id="PRO_5040160667" evidence="4">
    <location>
        <begin position="19"/>
        <end position="361"/>
    </location>
</feature>
<feature type="region of interest" description="Disordered" evidence="3">
    <location>
        <begin position="301"/>
        <end position="361"/>
    </location>
</feature>
<feature type="region of interest" description="Disordered" evidence="3">
    <location>
        <begin position="31"/>
        <end position="241"/>
    </location>
</feature>
<evidence type="ECO:0000256" key="1">
    <source>
        <dbReference type="ARBA" id="ARBA00022460"/>
    </source>
</evidence>
<dbReference type="GO" id="GO:0005615">
    <property type="term" value="C:extracellular space"/>
    <property type="evidence" value="ECO:0007669"/>
    <property type="project" value="TreeGrafter"/>
</dbReference>
<dbReference type="GO" id="GO:0031012">
    <property type="term" value="C:extracellular matrix"/>
    <property type="evidence" value="ECO:0007669"/>
    <property type="project" value="TreeGrafter"/>
</dbReference>
<dbReference type="InterPro" id="IPR000618">
    <property type="entry name" value="Insect_cuticle"/>
</dbReference>
<feature type="signal peptide" evidence="4">
    <location>
        <begin position="1"/>
        <end position="18"/>
    </location>
</feature>
<dbReference type="GO" id="GO:0042302">
    <property type="term" value="F:structural constituent of cuticle"/>
    <property type="evidence" value="ECO:0007669"/>
    <property type="project" value="UniProtKB-UniRule"/>
</dbReference>
<reference evidence="5" key="1">
    <citation type="submission" date="2021-12" db="EMBL/GenBank/DDBJ databases">
        <authorList>
            <person name="King R."/>
        </authorList>
    </citation>
    <scope>NUCLEOTIDE SEQUENCE</scope>
</reference>
<keyword evidence="1 2" id="KW-0193">Cuticle</keyword>
<dbReference type="PROSITE" id="PS51155">
    <property type="entry name" value="CHIT_BIND_RR_2"/>
    <property type="match status" value="1"/>
</dbReference>
<dbReference type="EMBL" id="OV121132">
    <property type="protein sequence ID" value="CAH0547581.1"/>
    <property type="molecule type" value="Genomic_DNA"/>
</dbReference>
<evidence type="ECO:0000313" key="5">
    <source>
        <dbReference type="EMBL" id="CAH0547581.1"/>
    </source>
</evidence>
<dbReference type="PANTHER" id="PTHR12236:SF79">
    <property type="entry name" value="CUTICULAR PROTEIN 50CB-RELATED"/>
    <property type="match status" value="1"/>
</dbReference>
<name>A0A9P0AT39_BRAAE</name>
<keyword evidence="4" id="KW-0732">Signal</keyword>
<feature type="compositionally biased region" description="Pro residues" evidence="3">
    <location>
        <begin position="77"/>
        <end position="131"/>
    </location>
</feature>
<evidence type="ECO:0000256" key="2">
    <source>
        <dbReference type="PROSITE-ProRule" id="PRU00497"/>
    </source>
</evidence>
<protein>
    <submittedName>
        <fullName evidence="5">Uncharacterized protein</fullName>
    </submittedName>
</protein>
<feature type="compositionally biased region" description="Polar residues" evidence="3">
    <location>
        <begin position="308"/>
        <end position="318"/>
    </location>
</feature>
<evidence type="ECO:0000256" key="3">
    <source>
        <dbReference type="SAM" id="MobiDB-lite"/>
    </source>
</evidence>
<gene>
    <name evidence="5" type="ORF">MELIAE_LOCUS1547</name>
</gene>
<keyword evidence="6" id="KW-1185">Reference proteome</keyword>
<feature type="compositionally biased region" description="Pro residues" evidence="3">
    <location>
        <begin position="153"/>
        <end position="219"/>
    </location>
</feature>
<dbReference type="OrthoDB" id="6365837at2759"/>
<proteinExistence type="predicted"/>
<accession>A0A9P0AT39</accession>
<dbReference type="Proteomes" id="UP001154078">
    <property type="component" value="Chromosome 1"/>
</dbReference>
<feature type="compositionally biased region" description="Polar residues" evidence="3">
    <location>
        <begin position="341"/>
        <end position="354"/>
    </location>
</feature>
<dbReference type="InterPro" id="IPR051217">
    <property type="entry name" value="Insect_Cuticle_Struc_Prot"/>
</dbReference>
<dbReference type="InterPro" id="IPR031311">
    <property type="entry name" value="CHIT_BIND_RR_consensus"/>
</dbReference>
<dbReference type="AlphaFoldDB" id="A0A9P0AT39"/>